<keyword evidence="1" id="KW-0812">Transmembrane</keyword>
<keyword evidence="1" id="KW-1133">Transmembrane helix</keyword>
<keyword evidence="1" id="KW-0472">Membrane</keyword>
<dbReference type="AlphaFoldDB" id="W4K0I2"/>
<feature type="transmembrane region" description="Helical" evidence="1">
    <location>
        <begin position="239"/>
        <end position="258"/>
    </location>
</feature>
<evidence type="ECO:0000256" key="1">
    <source>
        <dbReference type="SAM" id="Phobius"/>
    </source>
</evidence>
<dbReference type="Proteomes" id="UP000030671">
    <property type="component" value="Unassembled WGS sequence"/>
</dbReference>
<feature type="transmembrane region" description="Helical" evidence="1">
    <location>
        <begin position="12"/>
        <end position="35"/>
    </location>
</feature>
<organism evidence="2 3">
    <name type="scientific">Heterobasidion irregulare (strain TC 32-1)</name>
    <dbReference type="NCBI Taxonomy" id="747525"/>
    <lineage>
        <taxon>Eukaryota</taxon>
        <taxon>Fungi</taxon>
        <taxon>Dikarya</taxon>
        <taxon>Basidiomycota</taxon>
        <taxon>Agaricomycotina</taxon>
        <taxon>Agaricomycetes</taxon>
        <taxon>Russulales</taxon>
        <taxon>Bondarzewiaceae</taxon>
        <taxon>Heterobasidion</taxon>
        <taxon>Heterobasidion annosum species complex</taxon>
    </lineage>
</organism>
<sequence>MGIPLDKAEFLALFLETFAYGIFFALCWITIFTVFWKRKEKPSVGRLLLPVALMMLVFATAHLVIDFVRAIDAFVMQGTMDGGASSYFGNLSSPTIIAKTVLYWAQTLLNDSIIIWRCYVIYGKRFRVIIPPILFLFPAFVAGIMTMYLFRHSAPGDTVFATSHPNTIVWFSVTIAINVYCTTMISWRIYSTGRLRSSIGMNMSSLFPVMFVFIESGALITSGAIAFLCAFLTYSNGQYPAMDILSPLGGIVFCLIILQVRFQTNLFSGPSEVTTPSCRSSIRWESRSSAPPQSRHVGHLAINSIPSVISVENMTHTDSTDEGSETTLKNDRVEVEGGIV</sequence>
<protein>
    <submittedName>
        <fullName evidence="2">Uncharacterized protein</fullName>
    </submittedName>
</protein>
<feature type="transmembrane region" description="Helical" evidence="1">
    <location>
        <begin position="211"/>
        <end position="233"/>
    </location>
</feature>
<reference evidence="2 3" key="1">
    <citation type="journal article" date="2012" name="New Phytol.">
        <title>Insight into trade-off between wood decay and parasitism from the genome of a fungal forest pathogen.</title>
        <authorList>
            <person name="Olson A."/>
            <person name="Aerts A."/>
            <person name="Asiegbu F."/>
            <person name="Belbahri L."/>
            <person name="Bouzid O."/>
            <person name="Broberg A."/>
            <person name="Canback B."/>
            <person name="Coutinho P.M."/>
            <person name="Cullen D."/>
            <person name="Dalman K."/>
            <person name="Deflorio G."/>
            <person name="van Diepen L.T."/>
            <person name="Dunand C."/>
            <person name="Duplessis S."/>
            <person name="Durling M."/>
            <person name="Gonthier P."/>
            <person name="Grimwood J."/>
            <person name="Fossdal C.G."/>
            <person name="Hansson D."/>
            <person name="Henrissat B."/>
            <person name="Hietala A."/>
            <person name="Himmelstrand K."/>
            <person name="Hoffmeister D."/>
            <person name="Hogberg N."/>
            <person name="James T.Y."/>
            <person name="Karlsson M."/>
            <person name="Kohler A."/>
            <person name="Kues U."/>
            <person name="Lee Y.H."/>
            <person name="Lin Y.C."/>
            <person name="Lind M."/>
            <person name="Lindquist E."/>
            <person name="Lombard V."/>
            <person name="Lucas S."/>
            <person name="Lunden K."/>
            <person name="Morin E."/>
            <person name="Murat C."/>
            <person name="Park J."/>
            <person name="Raffaello T."/>
            <person name="Rouze P."/>
            <person name="Salamov A."/>
            <person name="Schmutz J."/>
            <person name="Solheim H."/>
            <person name="Stahlberg J."/>
            <person name="Velez H."/>
            <person name="de Vries R.P."/>
            <person name="Wiebenga A."/>
            <person name="Woodward S."/>
            <person name="Yakovlev I."/>
            <person name="Garbelotto M."/>
            <person name="Martin F."/>
            <person name="Grigoriev I.V."/>
            <person name="Stenlid J."/>
        </authorList>
    </citation>
    <scope>NUCLEOTIDE SEQUENCE [LARGE SCALE GENOMIC DNA]</scope>
    <source>
        <strain evidence="2 3">TC 32-1</strain>
    </source>
</reference>
<dbReference type="eggNOG" id="ENOG502SJP7">
    <property type="taxonomic scope" value="Eukaryota"/>
</dbReference>
<proteinExistence type="predicted"/>
<evidence type="ECO:0000313" key="2">
    <source>
        <dbReference type="EMBL" id="ETW78641.1"/>
    </source>
</evidence>
<feature type="transmembrane region" description="Helical" evidence="1">
    <location>
        <begin position="47"/>
        <end position="65"/>
    </location>
</feature>
<dbReference type="InParanoid" id="W4K0I2"/>
<feature type="transmembrane region" description="Helical" evidence="1">
    <location>
        <begin position="85"/>
        <end position="105"/>
    </location>
</feature>
<feature type="transmembrane region" description="Helical" evidence="1">
    <location>
        <begin position="126"/>
        <end position="148"/>
    </location>
</feature>
<gene>
    <name evidence="2" type="ORF">HETIRDRAFT_477904</name>
</gene>
<feature type="transmembrane region" description="Helical" evidence="1">
    <location>
        <begin position="168"/>
        <end position="190"/>
    </location>
</feature>
<dbReference type="OrthoDB" id="2756618at2759"/>
<accession>W4K0I2</accession>
<name>W4K0I2_HETIT</name>
<dbReference type="EMBL" id="KI925461">
    <property type="protein sequence ID" value="ETW78641.1"/>
    <property type="molecule type" value="Genomic_DNA"/>
</dbReference>
<dbReference type="HOGENOM" id="CLU_044614_3_3_1"/>
<dbReference type="RefSeq" id="XP_009548964.1">
    <property type="nucleotide sequence ID" value="XM_009550669.1"/>
</dbReference>
<keyword evidence="3" id="KW-1185">Reference proteome</keyword>
<dbReference type="KEGG" id="hir:HETIRDRAFT_477904"/>
<dbReference type="GeneID" id="20677785"/>
<evidence type="ECO:0000313" key="3">
    <source>
        <dbReference type="Proteomes" id="UP000030671"/>
    </source>
</evidence>